<dbReference type="EMBL" id="CP133470">
    <property type="protein sequence ID" value="WMS24376.1"/>
    <property type="molecule type" value="Genomic_DNA"/>
</dbReference>
<evidence type="ECO:0000256" key="1">
    <source>
        <dbReference type="SAM" id="Phobius"/>
    </source>
</evidence>
<keyword evidence="1" id="KW-0472">Membrane</keyword>
<evidence type="ECO:0000313" key="4">
    <source>
        <dbReference type="Proteomes" id="UP001242781"/>
    </source>
</evidence>
<dbReference type="InterPro" id="IPR006665">
    <property type="entry name" value="OmpA-like"/>
</dbReference>
<keyword evidence="1" id="KW-0812">Transmembrane</keyword>
<name>A0ABD7ZIM1_HAEPA</name>
<feature type="domain" description="OmpA-like" evidence="2">
    <location>
        <begin position="289"/>
        <end position="357"/>
    </location>
</feature>
<dbReference type="AlphaFoldDB" id="A0ABD7ZIM1"/>
<feature type="transmembrane region" description="Helical" evidence="1">
    <location>
        <begin position="136"/>
        <end position="155"/>
    </location>
</feature>
<evidence type="ECO:0000259" key="2">
    <source>
        <dbReference type="Pfam" id="PF00691"/>
    </source>
</evidence>
<evidence type="ECO:0000313" key="3">
    <source>
        <dbReference type="EMBL" id="WMS24376.1"/>
    </source>
</evidence>
<gene>
    <name evidence="3" type="ORF">RDV53_03205</name>
</gene>
<organism evidence="3 4">
    <name type="scientific">Haemophilus parainfluenzae ATCC 33392</name>
    <dbReference type="NCBI Taxonomy" id="888828"/>
    <lineage>
        <taxon>Bacteria</taxon>
        <taxon>Pseudomonadati</taxon>
        <taxon>Pseudomonadota</taxon>
        <taxon>Gammaproteobacteria</taxon>
        <taxon>Pasteurellales</taxon>
        <taxon>Pasteurellaceae</taxon>
        <taxon>Haemophilus</taxon>
    </lineage>
</organism>
<accession>A0ABD7ZIM1</accession>
<sequence length="433" mass="50618">MAKNKYQLDRLLYKKTDDKSFHEIIKLVGFFSAFIKYAPLLGVLLIFKYCFIDINYIPKGLSISDSLVYIFVSVGFGIFIIFFTLLHVFSILFLSSYLRKRYLSTNNRFESCFLIFMGFVFLFLVFFIRLYIFDNIYFNIILLFVYFVIIYFSLIEIDKSKNSSVKVFFGISLVFFNFVLGGVSERLLDKTLSSLSIKNDHASIRVTDKDFLFINDILEKQNLSLKTTCDVLYKTNIIHDVRVLWGIGQESFLDIEGVRFSINNDNLTIIKNTNSPPRKCVLKKFRWIFDEGAYHIQDSAKKEVDDFVLKYPKESIKEITIYGLTDLKPYKKGGNKKLSEKRAESVVQYIKEIDKKSNYERNISLKTKGLANFEYNPYCKKNILPIRDLKDCDGINRGVILELELDNKEGKEDPIHHNNTLNSIWSYFSSIKF</sequence>
<feature type="transmembrane region" description="Helical" evidence="1">
    <location>
        <begin position="67"/>
        <end position="97"/>
    </location>
</feature>
<feature type="transmembrane region" description="Helical" evidence="1">
    <location>
        <begin position="167"/>
        <end position="184"/>
    </location>
</feature>
<dbReference type="Pfam" id="PF00691">
    <property type="entry name" value="OmpA"/>
    <property type="match status" value="1"/>
</dbReference>
<proteinExistence type="predicted"/>
<dbReference type="Proteomes" id="UP001242781">
    <property type="component" value="Chromosome"/>
</dbReference>
<dbReference type="RefSeq" id="WP_115353572.1">
    <property type="nucleotide sequence ID" value="NZ_CP133470.1"/>
</dbReference>
<dbReference type="SUPFAM" id="SSF103088">
    <property type="entry name" value="OmpA-like"/>
    <property type="match status" value="1"/>
</dbReference>
<reference evidence="3 4" key="1">
    <citation type="submission" date="2023-08" db="EMBL/GenBank/DDBJ databases">
        <title>Haemophilus_parainfluenzae_DSM 8978_complete_genome_hifiasm_Zymo_Research_D6332.</title>
        <authorList>
            <person name="Damerum A."/>
        </authorList>
    </citation>
    <scope>NUCLEOTIDE SEQUENCE [LARGE SCALE GENOMIC DNA]</scope>
    <source>
        <strain evidence="3 4">DSM 8978</strain>
    </source>
</reference>
<dbReference type="Gene3D" id="3.30.1330.60">
    <property type="entry name" value="OmpA-like domain"/>
    <property type="match status" value="1"/>
</dbReference>
<keyword evidence="1" id="KW-1133">Transmembrane helix</keyword>
<dbReference type="InterPro" id="IPR036737">
    <property type="entry name" value="OmpA-like_sf"/>
</dbReference>
<feature type="transmembrane region" description="Helical" evidence="1">
    <location>
        <begin position="109"/>
        <end position="130"/>
    </location>
</feature>
<dbReference type="GeneID" id="93298514"/>
<protein>
    <submittedName>
        <fullName evidence="3">OmpA family protein</fullName>
    </submittedName>
</protein>
<feature type="transmembrane region" description="Helical" evidence="1">
    <location>
        <begin position="24"/>
        <end position="47"/>
    </location>
</feature>